<reference evidence="1" key="1">
    <citation type="submission" date="2019-11" db="EMBL/GenBank/DDBJ databases">
        <authorList>
            <person name="Feng L."/>
        </authorList>
    </citation>
    <scope>NUCLEOTIDE SEQUENCE</scope>
    <source>
        <strain evidence="1">RintestinalisLFYP67</strain>
    </source>
</reference>
<accession>A0A6N3FSL6</accession>
<dbReference type="RefSeq" id="WP_015521401.1">
    <property type="nucleotide sequence ID" value="NZ_CACRUM010000078.1"/>
</dbReference>
<sequence>MAPLAQETVKYSEQEEKLFRELDKGIDDMEQGNTIPHEEAMRQIRERLLKEYAI</sequence>
<dbReference type="EMBL" id="CACRUM010000078">
    <property type="protein sequence ID" value="VYU55054.1"/>
    <property type="molecule type" value="Genomic_DNA"/>
</dbReference>
<proteinExistence type="predicted"/>
<evidence type="ECO:0000313" key="1">
    <source>
        <dbReference type="EMBL" id="VYU55054.1"/>
    </source>
</evidence>
<organism evidence="1">
    <name type="scientific">Roseburia intestinalis</name>
    <dbReference type="NCBI Taxonomy" id="166486"/>
    <lineage>
        <taxon>Bacteria</taxon>
        <taxon>Bacillati</taxon>
        <taxon>Bacillota</taxon>
        <taxon>Clostridia</taxon>
        <taxon>Lachnospirales</taxon>
        <taxon>Lachnospiraceae</taxon>
        <taxon>Roseburia</taxon>
    </lineage>
</organism>
<dbReference type="AlphaFoldDB" id="A0A6N3FSL6"/>
<protein>
    <submittedName>
        <fullName evidence="1">Uncharacterized protein</fullName>
    </submittedName>
</protein>
<gene>
    <name evidence="1" type="ORF">RILFYP67_02318</name>
</gene>
<name>A0A6N3FSL6_9FIRM</name>